<dbReference type="EMBL" id="NOXV01000291">
    <property type="protein sequence ID" value="OYQ34708.1"/>
    <property type="molecule type" value="Genomic_DNA"/>
</dbReference>
<dbReference type="Gene3D" id="2.40.50.1020">
    <property type="entry name" value="LytTr DNA-binding domain"/>
    <property type="match status" value="1"/>
</dbReference>
<organism evidence="4 5">
    <name type="scientific">Flavobacterium cyanobacteriorum</name>
    <dbReference type="NCBI Taxonomy" id="2022802"/>
    <lineage>
        <taxon>Bacteria</taxon>
        <taxon>Pseudomonadati</taxon>
        <taxon>Bacteroidota</taxon>
        <taxon>Flavobacteriia</taxon>
        <taxon>Flavobacteriales</taxon>
        <taxon>Flavobacteriaceae</taxon>
        <taxon>Flavobacterium</taxon>
    </lineage>
</organism>
<dbReference type="InterPro" id="IPR011006">
    <property type="entry name" value="CheY-like_superfamily"/>
</dbReference>
<gene>
    <name evidence="4" type="ORF">CHU92_11480</name>
</gene>
<keyword evidence="5" id="KW-1185">Reference proteome</keyword>
<dbReference type="SUPFAM" id="SSF52172">
    <property type="entry name" value="CheY-like"/>
    <property type="match status" value="1"/>
</dbReference>
<dbReference type="PROSITE" id="PS50110">
    <property type="entry name" value="RESPONSE_REGULATORY"/>
    <property type="match status" value="1"/>
</dbReference>
<dbReference type="Proteomes" id="UP000216605">
    <property type="component" value="Unassembled WGS sequence"/>
</dbReference>
<keyword evidence="1" id="KW-0597">Phosphoprotein</keyword>
<protein>
    <recommendedName>
        <fullName evidence="6">DNA-binding response regulator</fullName>
    </recommendedName>
</protein>
<evidence type="ECO:0000313" key="4">
    <source>
        <dbReference type="EMBL" id="OYQ34708.1"/>
    </source>
</evidence>
<sequence>MIKVLIIEDEILIAARLKKMIESIEPEMNVVEMIDSVKEAISYLSESIPDLIFLDINLSDDYCFKIFEEVNVTCPVIFVTAYSEYAIKAFEINSIDYLLKPISIQSLKKSIDKYKSLTTFPNYTKMMIDMESRYRNRFLVKLNNQLKSVSIDSIAYFFSEDKLTFVCLNDGKKLPLDFSLKKIEDEINPKEFFRVNKKFLISVNSIQEMYYVSKLKLKIILNPNFGSENIFVAVEKVGEFKSWLSK</sequence>
<proteinExistence type="predicted"/>
<dbReference type="RefSeq" id="WP_094415692.1">
    <property type="nucleotide sequence ID" value="NZ_NOXV01000291.1"/>
</dbReference>
<comment type="caution">
    <text evidence="4">The sequence shown here is derived from an EMBL/GenBank/DDBJ whole genome shotgun (WGS) entry which is preliminary data.</text>
</comment>
<evidence type="ECO:0000313" key="5">
    <source>
        <dbReference type="Proteomes" id="UP000216605"/>
    </source>
</evidence>
<feature type="domain" description="HTH LytTR-type" evidence="3">
    <location>
        <begin position="138"/>
        <end position="208"/>
    </location>
</feature>
<dbReference type="SMART" id="SM00850">
    <property type="entry name" value="LytTR"/>
    <property type="match status" value="1"/>
</dbReference>
<dbReference type="GO" id="GO:0003677">
    <property type="term" value="F:DNA binding"/>
    <property type="evidence" value="ECO:0007669"/>
    <property type="project" value="InterPro"/>
</dbReference>
<evidence type="ECO:0000256" key="1">
    <source>
        <dbReference type="PROSITE-ProRule" id="PRU00169"/>
    </source>
</evidence>
<evidence type="ECO:0000259" key="3">
    <source>
        <dbReference type="PROSITE" id="PS50930"/>
    </source>
</evidence>
<evidence type="ECO:0000259" key="2">
    <source>
        <dbReference type="PROSITE" id="PS50110"/>
    </source>
</evidence>
<dbReference type="InterPro" id="IPR051271">
    <property type="entry name" value="2C-system_Tx_regulators"/>
</dbReference>
<dbReference type="Pfam" id="PF00072">
    <property type="entry name" value="Response_reg"/>
    <property type="match status" value="1"/>
</dbReference>
<dbReference type="GO" id="GO:0000156">
    <property type="term" value="F:phosphorelay response regulator activity"/>
    <property type="evidence" value="ECO:0007669"/>
    <property type="project" value="TreeGrafter"/>
</dbReference>
<feature type="modified residue" description="4-aspartylphosphate" evidence="1">
    <location>
        <position position="55"/>
    </location>
</feature>
<dbReference type="SMART" id="SM00448">
    <property type="entry name" value="REC"/>
    <property type="match status" value="1"/>
</dbReference>
<dbReference type="PANTHER" id="PTHR45526">
    <property type="entry name" value="TRANSCRIPTIONAL REGULATORY PROTEIN DPIA"/>
    <property type="match status" value="1"/>
</dbReference>
<feature type="domain" description="Response regulatory" evidence="2">
    <location>
        <begin position="3"/>
        <end position="115"/>
    </location>
</feature>
<reference evidence="4 5" key="1">
    <citation type="submission" date="2017-07" db="EMBL/GenBank/DDBJ databases">
        <title>Flavobacterium cyanobacteriorum sp. nov., isolated from cyanobacterial aggregates in a eutrophic lake.</title>
        <authorList>
            <person name="Cai H."/>
        </authorList>
    </citation>
    <scope>NUCLEOTIDE SEQUENCE [LARGE SCALE GENOMIC DNA]</scope>
    <source>
        <strain evidence="4 5">TH021</strain>
    </source>
</reference>
<dbReference type="Pfam" id="PF04397">
    <property type="entry name" value="LytTR"/>
    <property type="match status" value="1"/>
</dbReference>
<dbReference type="Gene3D" id="3.40.50.2300">
    <property type="match status" value="1"/>
</dbReference>
<dbReference type="PROSITE" id="PS50930">
    <property type="entry name" value="HTH_LYTTR"/>
    <property type="match status" value="1"/>
</dbReference>
<dbReference type="InterPro" id="IPR007492">
    <property type="entry name" value="LytTR_DNA-bd_dom"/>
</dbReference>
<name>A0A255YZS8_9FLAO</name>
<dbReference type="AlphaFoldDB" id="A0A255YZS8"/>
<dbReference type="OrthoDB" id="2168082at2"/>
<dbReference type="PANTHER" id="PTHR45526:SF1">
    <property type="entry name" value="TRANSCRIPTIONAL REGULATORY PROTEIN DCUR-RELATED"/>
    <property type="match status" value="1"/>
</dbReference>
<accession>A0A255YZS8</accession>
<dbReference type="InterPro" id="IPR001789">
    <property type="entry name" value="Sig_transdc_resp-reg_receiver"/>
</dbReference>
<evidence type="ECO:0008006" key="6">
    <source>
        <dbReference type="Google" id="ProtNLM"/>
    </source>
</evidence>